<dbReference type="Gene3D" id="1.25.40.10">
    <property type="entry name" value="Tetratricopeptide repeat domain"/>
    <property type="match status" value="1"/>
</dbReference>
<proteinExistence type="predicted"/>
<comment type="caution">
    <text evidence="1">The sequence shown here is derived from an EMBL/GenBank/DDBJ whole genome shotgun (WGS) entry which is preliminary data.</text>
</comment>
<dbReference type="SUPFAM" id="SSF48452">
    <property type="entry name" value="TPR-like"/>
    <property type="match status" value="1"/>
</dbReference>
<dbReference type="Proteomes" id="UP000823990">
    <property type="component" value="Unassembled WGS sequence"/>
</dbReference>
<name>A0A9D1PY89_9FIRM</name>
<dbReference type="InterPro" id="IPR011990">
    <property type="entry name" value="TPR-like_helical_dom_sf"/>
</dbReference>
<protein>
    <submittedName>
        <fullName evidence="1">Uncharacterized protein</fullName>
    </submittedName>
</protein>
<accession>A0A9D1PY89</accession>
<evidence type="ECO:0000313" key="1">
    <source>
        <dbReference type="EMBL" id="HIW01810.1"/>
    </source>
</evidence>
<reference evidence="1" key="2">
    <citation type="submission" date="2021-04" db="EMBL/GenBank/DDBJ databases">
        <authorList>
            <person name="Gilroy R."/>
        </authorList>
    </citation>
    <scope>NUCLEOTIDE SEQUENCE</scope>
    <source>
        <strain evidence="1">12435</strain>
    </source>
</reference>
<dbReference type="EMBL" id="DXHS01000009">
    <property type="protein sequence ID" value="HIW01810.1"/>
    <property type="molecule type" value="Genomic_DNA"/>
</dbReference>
<organism evidence="1 2">
    <name type="scientific">Candidatus Protoclostridium stercorigallinarum</name>
    <dbReference type="NCBI Taxonomy" id="2838741"/>
    <lineage>
        <taxon>Bacteria</taxon>
        <taxon>Bacillati</taxon>
        <taxon>Bacillota</taxon>
        <taxon>Clostridia</taxon>
        <taxon>Candidatus Protoclostridium</taxon>
    </lineage>
</organism>
<sequence>MPAEILEFEKPDEWYIRRSAMWSRRGELSKSLLYAYMTKKDSREARLCKATALYESGNLSPALRMLLPLRAAGDRGGDMYALIVKVLHDMTRFVSAAYFMREAIACGAFPFADGMNEPDDRSSYLRMYNEIRGAYPDNKFASDAPSLLYVLEHTRFGTDESLAAEMLFDDHDFAGSEIMFKATGVLTSDKLVPPLAYKLIETCHGALSDSGDIPRPDVMSALAVALHAAGEEDEARKTAELLAEQELPDDDTDLIKVIAALLSLDMGDEARYFLDELCAIQPTPLVLTIAAEAEINSGDRDAARDRLARCLTVDPDNTVAKYLLKKTASKRMGKAEYSPDLPNKVVRGMYGRVAELIATGRQDDDPASTNETVRYILSRGNISAAVYLAEDGPASGVAEEVFLDYLTDIEGLPSLKRTILYNMFMKKKNDIPLYSFGYVTARAGAHIRGVTETELAAYRYALATYYVYCKEGADIDKVWEDCVGAFRALDISPSDSRTGAAVILALCNADLKCAGMDRSVLYVGSDEKEAGRIVGEVKKYFARKSGGKK</sequence>
<evidence type="ECO:0000313" key="2">
    <source>
        <dbReference type="Proteomes" id="UP000823990"/>
    </source>
</evidence>
<gene>
    <name evidence="1" type="ORF">H9892_00495</name>
</gene>
<dbReference type="AlphaFoldDB" id="A0A9D1PY89"/>
<reference evidence="1" key="1">
    <citation type="journal article" date="2021" name="PeerJ">
        <title>Extensive microbial diversity within the chicken gut microbiome revealed by metagenomics and culture.</title>
        <authorList>
            <person name="Gilroy R."/>
            <person name="Ravi A."/>
            <person name="Getino M."/>
            <person name="Pursley I."/>
            <person name="Horton D.L."/>
            <person name="Alikhan N.F."/>
            <person name="Baker D."/>
            <person name="Gharbi K."/>
            <person name="Hall N."/>
            <person name="Watson M."/>
            <person name="Adriaenssens E.M."/>
            <person name="Foster-Nyarko E."/>
            <person name="Jarju S."/>
            <person name="Secka A."/>
            <person name="Antonio M."/>
            <person name="Oren A."/>
            <person name="Chaudhuri R.R."/>
            <person name="La Ragione R."/>
            <person name="Hildebrand F."/>
            <person name="Pallen M.J."/>
        </authorList>
    </citation>
    <scope>NUCLEOTIDE SEQUENCE</scope>
    <source>
        <strain evidence="1">12435</strain>
    </source>
</reference>